<comment type="caution">
    <text evidence="2">The sequence shown here is derived from an EMBL/GenBank/DDBJ whole genome shotgun (WGS) entry which is preliminary data.</text>
</comment>
<dbReference type="RefSeq" id="WP_259621623.1">
    <property type="nucleotide sequence ID" value="NZ_JANYMP010000002.1"/>
</dbReference>
<protein>
    <submittedName>
        <fullName evidence="2">Uncharacterized protein</fullName>
    </submittedName>
</protein>
<reference evidence="2" key="1">
    <citation type="submission" date="2022-08" db="EMBL/GenBank/DDBJ databases">
        <authorList>
            <person name="Tistechok S."/>
            <person name="Samborskyy M."/>
            <person name="Roman I."/>
        </authorList>
    </citation>
    <scope>NUCLEOTIDE SEQUENCE</scope>
    <source>
        <strain evidence="2">DSM 103496</strain>
    </source>
</reference>
<sequence length="640" mass="70776">MEGSGIGRISGGVDNVFNDTRGPVNINYFQESFRRARDPRVLNANLLAWLHERFVPPNGYAAAEAMVRECGLVVVHGPRGAGRRTAALMLLHGADSSSSDYRELSNHPDEEDEPLDSTAVEEDDRLLLDLTETPEQVVEGLRGDLDSLCAKVQNARAILVVAISSEQCDLLAPLSPWFAAIGKPDGREVFLSHLAAKGIEPTREDLSAGHVAEHLAGETTSSVASLAAVVHDARNADPDGAFNAWLDAAFTALTEQGGAVAEQVKAHRDGGYRALLVTAGFLERSSADAVFSADRDLQRVLDLPTEEVHALERADFTERLTDIGASIDDDGLVRFTKLAYDAAVRTHFWRNFPDLRQRFRQWTGDVVRQRSQSEEQAGRLVDHFADQCLSTGGHRDLLWLTDFWTREPANPSAARQALVRGLADRKVDWVFRQEIYRWSRNTALGACLAHVLISVCAEEMMSTRPEQALVRLKNLARSRDESVARSAGATLSRLAHNDDRFFRSLLRRIAGNPNDHGLFLRLTSPFRLVEPTHGGARPLIADGGVRTALTTGWSSLLATEPRQVFTERVVAWLPDERLVDLLVTACGTRARDFNTLYLITRDWVRSAADADDRAHRHQVAARLHRATDTAFGLTTEENLR</sequence>
<gene>
    <name evidence="2" type="ORF">NZH93_04510</name>
</gene>
<proteinExistence type="predicted"/>
<feature type="compositionally biased region" description="Acidic residues" evidence="1">
    <location>
        <begin position="109"/>
        <end position="118"/>
    </location>
</feature>
<dbReference type="EMBL" id="JANYMP010000002">
    <property type="protein sequence ID" value="MCS7476108.1"/>
    <property type="molecule type" value="Genomic_DNA"/>
</dbReference>
<organism evidence="2 3">
    <name type="scientific">Umezawaea endophytica</name>
    <dbReference type="NCBI Taxonomy" id="1654476"/>
    <lineage>
        <taxon>Bacteria</taxon>
        <taxon>Bacillati</taxon>
        <taxon>Actinomycetota</taxon>
        <taxon>Actinomycetes</taxon>
        <taxon>Pseudonocardiales</taxon>
        <taxon>Pseudonocardiaceae</taxon>
        <taxon>Umezawaea</taxon>
    </lineage>
</organism>
<feature type="region of interest" description="Disordered" evidence="1">
    <location>
        <begin position="97"/>
        <end position="118"/>
    </location>
</feature>
<dbReference type="AlphaFoldDB" id="A0A9X2VJ81"/>
<evidence type="ECO:0000313" key="3">
    <source>
        <dbReference type="Proteomes" id="UP001141259"/>
    </source>
</evidence>
<dbReference type="Proteomes" id="UP001141259">
    <property type="component" value="Unassembled WGS sequence"/>
</dbReference>
<evidence type="ECO:0000313" key="2">
    <source>
        <dbReference type="EMBL" id="MCS7476108.1"/>
    </source>
</evidence>
<keyword evidence="3" id="KW-1185">Reference proteome</keyword>
<evidence type="ECO:0000256" key="1">
    <source>
        <dbReference type="SAM" id="MobiDB-lite"/>
    </source>
</evidence>
<name>A0A9X2VJ81_9PSEU</name>
<accession>A0A9X2VJ81</accession>